<feature type="non-terminal residue" evidence="1">
    <location>
        <position position="1"/>
    </location>
</feature>
<gene>
    <name evidence="1" type="ORF">SLOPH_1137</name>
</gene>
<dbReference type="HOGENOM" id="CLU_1606687_0_0_1"/>
<proteinExistence type="predicted"/>
<reference evidence="2" key="1">
    <citation type="journal article" date="2013" name="PLoS Genet.">
        <title>The genome of Spraguea lophii and the basis of host-microsporidian interactions.</title>
        <authorList>
            <person name="Campbell S.E."/>
            <person name="Williams T.A."/>
            <person name="Yousuf A."/>
            <person name="Soanes D.M."/>
            <person name="Paszkiewicz K.H."/>
            <person name="Williams B.A.P."/>
        </authorList>
    </citation>
    <scope>NUCLEOTIDE SEQUENCE [LARGE SCALE GENOMIC DNA]</scope>
    <source>
        <strain evidence="2">42_110</strain>
    </source>
</reference>
<dbReference type="EMBL" id="ATCN01000752">
    <property type="protein sequence ID" value="EPR78482.1"/>
    <property type="molecule type" value="Genomic_DNA"/>
</dbReference>
<protein>
    <submittedName>
        <fullName evidence="1">Uncharacterized protein</fullName>
    </submittedName>
</protein>
<dbReference type="Proteomes" id="UP000014978">
    <property type="component" value="Unassembled WGS sequence"/>
</dbReference>
<organism evidence="1 2">
    <name type="scientific">Spraguea lophii (strain 42_110)</name>
    <name type="common">Microsporidian parasite</name>
    <dbReference type="NCBI Taxonomy" id="1358809"/>
    <lineage>
        <taxon>Eukaryota</taxon>
        <taxon>Fungi</taxon>
        <taxon>Fungi incertae sedis</taxon>
        <taxon>Microsporidia</taxon>
        <taxon>Spragueidae</taxon>
        <taxon>Spraguea</taxon>
    </lineage>
</organism>
<keyword evidence="2" id="KW-1185">Reference proteome</keyword>
<dbReference type="InParanoid" id="S7W9Q4"/>
<accession>S7W9Q4</accession>
<comment type="caution">
    <text evidence="1">The sequence shown here is derived from an EMBL/GenBank/DDBJ whole genome shotgun (WGS) entry which is preliminary data.</text>
</comment>
<evidence type="ECO:0000313" key="2">
    <source>
        <dbReference type="Proteomes" id="UP000014978"/>
    </source>
</evidence>
<name>S7W9Q4_SPRLO</name>
<evidence type="ECO:0000313" key="1">
    <source>
        <dbReference type="EMBL" id="EPR78482.1"/>
    </source>
</evidence>
<sequence length="166" mass="20223">NTITYKENKIEIKINNRLEYDFDYYILLLLNVEKYEMEENDILFYRNIVDNEEFDVFERGLMYLILLEKGIKYKNIELLNKLRIKITEINLMSKKYIVDEVKEIILEIIGEKIRMFIEKDIEKEIEEYKNYKIEENIIPKKEDGLKSFISNFTSKFQINESDTFDL</sequence>
<dbReference type="VEuPathDB" id="MicrosporidiaDB:SLOPH_1137"/>
<dbReference type="AlphaFoldDB" id="S7W9Q4"/>